<gene>
    <name evidence="3" type="ORF">AF333_29715</name>
    <name evidence="4" type="ORF">SAMN04487909_11511</name>
</gene>
<dbReference type="STRING" id="47500.AF333_29715"/>
<dbReference type="PANTHER" id="PTHR37957:SF1">
    <property type="entry name" value="PHYTASE-LIKE DOMAIN-CONTAINING PROTEIN"/>
    <property type="match status" value="1"/>
</dbReference>
<evidence type="ECO:0000313" key="5">
    <source>
        <dbReference type="Proteomes" id="UP000037269"/>
    </source>
</evidence>
<evidence type="ECO:0000259" key="2">
    <source>
        <dbReference type="Pfam" id="PF13449"/>
    </source>
</evidence>
<protein>
    <submittedName>
        <fullName evidence="3">Copper amine oxidase domain-containing protein</fullName>
    </submittedName>
    <submittedName>
        <fullName evidence="4">Esterase-like activity of phytase</fullName>
    </submittedName>
</protein>
<dbReference type="PATRIC" id="fig|47500.8.peg.2023"/>
<evidence type="ECO:0000313" key="4">
    <source>
        <dbReference type="EMBL" id="SDJ28591.1"/>
    </source>
</evidence>
<dbReference type="Pfam" id="PF13449">
    <property type="entry name" value="Phytase-like"/>
    <property type="match status" value="1"/>
</dbReference>
<reference evidence="4 6" key="2">
    <citation type="submission" date="2016-10" db="EMBL/GenBank/DDBJ databases">
        <authorList>
            <person name="de Groot N.N."/>
        </authorList>
    </citation>
    <scope>NUCLEOTIDE SEQUENCE [LARGE SCALE GENOMIC DNA]</scope>
    <source>
        <strain evidence="4 6">DSM 2895</strain>
    </source>
</reference>
<evidence type="ECO:0000256" key="1">
    <source>
        <dbReference type="SAM" id="SignalP"/>
    </source>
</evidence>
<dbReference type="InterPro" id="IPR027372">
    <property type="entry name" value="Phytase-like_dom"/>
</dbReference>
<dbReference type="InterPro" id="IPR011044">
    <property type="entry name" value="Quino_amine_DH_bsu"/>
</dbReference>
<dbReference type="GeneID" id="42309309"/>
<proteinExistence type="predicted"/>
<evidence type="ECO:0000313" key="6">
    <source>
        <dbReference type="Proteomes" id="UP000182836"/>
    </source>
</evidence>
<dbReference type="RefSeq" id="WP_043067149.1">
    <property type="nucleotide sequence ID" value="NZ_BJOA01000280.1"/>
</dbReference>
<feature type="domain" description="Phytase-like" evidence="2">
    <location>
        <begin position="123"/>
        <end position="425"/>
    </location>
</feature>
<dbReference type="Proteomes" id="UP000182836">
    <property type="component" value="Unassembled WGS sequence"/>
</dbReference>
<organism evidence="3 5">
    <name type="scientific">Aneurinibacillus migulanus</name>
    <name type="common">Bacillus migulanus</name>
    <dbReference type="NCBI Taxonomy" id="47500"/>
    <lineage>
        <taxon>Bacteria</taxon>
        <taxon>Bacillati</taxon>
        <taxon>Bacillota</taxon>
        <taxon>Bacilli</taxon>
        <taxon>Bacillales</taxon>
        <taxon>Paenibacillaceae</taxon>
        <taxon>Aneurinibacillus group</taxon>
        <taxon>Aneurinibacillus</taxon>
    </lineage>
</organism>
<dbReference type="SUPFAM" id="SSF50969">
    <property type="entry name" value="YVTN repeat-like/Quinoprotein amine dehydrogenase"/>
    <property type="match status" value="1"/>
</dbReference>
<keyword evidence="1" id="KW-0732">Signal</keyword>
<reference evidence="3 5" key="1">
    <citation type="submission" date="2015-07" db="EMBL/GenBank/DDBJ databases">
        <title>Fjat-14205 dsm 2895.</title>
        <authorList>
            <person name="Liu B."/>
            <person name="Wang J."/>
            <person name="Zhu Y."/>
            <person name="Liu G."/>
            <person name="Chen Q."/>
            <person name="Chen Z."/>
            <person name="Lan J."/>
            <person name="Che J."/>
            <person name="Ge C."/>
            <person name="Shi H."/>
            <person name="Pan Z."/>
            <person name="Liu X."/>
        </authorList>
    </citation>
    <scope>NUCLEOTIDE SEQUENCE [LARGE SCALE GENOMIC DNA]</scope>
    <source>
        <strain evidence="3 5">DSM 2895</strain>
    </source>
</reference>
<feature type="signal peptide" evidence="1">
    <location>
        <begin position="1"/>
        <end position="28"/>
    </location>
</feature>
<dbReference type="EMBL" id="LGUG01000013">
    <property type="protein sequence ID" value="KON84137.1"/>
    <property type="molecule type" value="Genomic_DNA"/>
</dbReference>
<dbReference type="PANTHER" id="PTHR37957">
    <property type="entry name" value="BLR7070 PROTEIN"/>
    <property type="match status" value="1"/>
</dbReference>
<dbReference type="EMBL" id="FNED01000015">
    <property type="protein sequence ID" value="SDJ28591.1"/>
    <property type="molecule type" value="Genomic_DNA"/>
</dbReference>
<dbReference type="AlphaFoldDB" id="A0A0D1V1I6"/>
<keyword evidence="5" id="KW-1185">Reference proteome</keyword>
<sequence length="449" mass="49870">MAKLNPLVKVLSKVVLGSFLLGSLPVSAVYADVEESIPVRASNESQPTLIGKYRLANPEELGKGIKMSVGSSLLHIPGDPENVFYSTADRGPNGEVKVGEEKRRTFPLDTYTPSIYKIEVVDGKINVLERISLKLANGTDPVTGTNLISGVSNLPKEDEVPYDETGQKQLAYDPYGLDLEGLAYNKNDDTFWLCDEYRPSLVQVKRDGTILQRLIPAGMAEKITDAPHVPIKDILPGVYSKRIQNRGFEGVSITPDGKWMYAIMQNSLANPDDNAGKNSRIMRIIKIDLTNLKVVAEFPYVADSAKNYDGLKQFDIVASDLYAINEHVLLIDERDKYAGEEAKLKKVYKLDLSKATSILGQYDEAKKGEPLLEQMDTDQLKEKGVVLAEKTEVLDMLKFDYPFEKVEGISLVNNHILAVINDNDFGIENTTQTNVATEMWMFEVGDITK</sequence>
<accession>A0A0D1V1I6</accession>
<evidence type="ECO:0000313" key="3">
    <source>
        <dbReference type="EMBL" id="KON84137.1"/>
    </source>
</evidence>
<feature type="chain" id="PRO_5038208488" evidence="1">
    <location>
        <begin position="29"/>
        <end position="449"/>
    </location>
</feature>
<dbReference type="Proteomes" id="UP000037269">
    <property type="component" value="Unassembled WGS sequence"/>
</dbReference>
<name>A0A0D1V1I6_ANEMI</name>